<accession>A0AC61NC26</accession>
<evidence type="ECO:0000313" key="1">
    <source>
        <dbReference type="EMBL" id="QZE13042.1"/>
    </source>
</evidence>
<organism evidence="1 2">
    <name type="scientific">Halosquirtibacter laminarini</name>
    <dbReference type="NCBI Taxonomy" id="3374600"/>
    <lineage>
        <taxon>Bacteria</taxon>
        <taxon>Pseudomonadati</taxon>
        <taxon>Bacteroidota</taxon>
        <taxon>Bacteroidia</taxon>
        <taxon>Marinilabiliales</taxon>
        <taxon>Prolixibacteraceae</taxon>
        <taxon>Halosquirtibacter</taxon>
    </lineage>
</organism>
<proteinExistence type="predicted"/>
<dbReference type="Proteomes" id="UP000826212">
    <property type="component" value="Chromosome"/>
</dbReference>
<gene>
    <name evidence="1" type="ORF">K4L44_10620</name>
</gene>
<protein>
    <submittedName>
        <fullName evidence="1">(2Fe-2S)-binding protein</fullName>
    </submittedName>
</protein>
<sequence>MEIICSCFGISKDDIQDAIASGLSTVDEVAEETGASHGCGRCSQEFDEITKRLLSESA</sequence>
<name>A0AC61NC26_9BACT</name>
<dbReference type="EMBL" id="CP081303">
    <property type="protein sequence ID" value="QZE13042.1"/>
    <property type="molecule type" value="Genomic_DNA"/>
</dbReference>
<reference evidence="1" key="1">
    <citation type="submission" date="2021-08" db="EMBL/GenBank/DDBJ databases">
        <title>Novel anaerobic bacterium isolated from sea squirt in East Sea, Republic of Korea.</title>
        <authorList>
            <person name="Nguyen T.H."/>
            <person name="Li Z."/>
            <person name="Lee Y.-J."/>
            <person name="Ko J."/>
            <person name="Kim S.-G."/>
        </authorList>
    </citation>
    <scope>NUCLEOTIDE SEQUENCE</scope>
    <source>
        <strain evidence="1">KCTC 25031</strain>
    </source>
</reference>
<keyword evidence="2" id="KW-1185">Reference proteome</keyword>
<evidence type="ECO:0000313" key="2">
    <source>
        <dbReference type="Proteomes" id="UP000826212"/>
    </source>
</evidence>